<sequence>MNKSLRIVLAMAALLTGLGTARAQDNLEYYWVQTSGNNWDEVQNWRVLRAATPTAPAEYVVPSELPDETNAVFINGVTPPGAAVPAPPVSIPANAPATVEIGVGTVDTAPLEEFPFKARSINFGGTIPATTTVNFSVNQPLAVFNNVVANYRVVIRSNSRLRIDGTLTFNNAAAGAALNVNEATTIAGAVAVNAAATITADNTLTMGSLSFAAPVAGTQPRLNVNRLTTVNGAVTVNSPTTIITQNTFTANSLTFNNGAGASTFTVNQQPATITDALTVGSGATITANRKLSARTLSVSAAATIAVNDTLQVGTTITVSAAAGISTGSNGLLLASALSFNAPSGASLVSNGTVNIANAVNVNAPTTITVNKNFSAGSLSFAGTEASTFTVGRAAAPAATPPVTAITGASASIAGALSVGSPALITTHPGNSLSIGGTLSFTNAGARFNINGAVTLGGSLTLQVPANIANAVNASGQPTGSVKFASASTENAINVTALRPNATPVIDYGVNFNVPVTLSGGGQWTLGTNMIVSQQVVFDNGYLVAPTYEFTRPSNNTVQVTNARVLVFTSAATAFPSGASPNSHVIGFVRKQAFTGTIELPVGAGIVNGIKLFRPITGILESNNNVTARYFNANPKTALGPNNPATSGLTDISDREYWFITSNDNNGLKVSLNYNRPNFPNENPPSDQYYFMNDPRRRNMLTVAGWRPGPGWSDRNAGRAPQINTTTMYITGLGSISQNEYVTIASRGTAPLPVRLVSFSAQQLDGQVKLKWQSAEEKNTAYFEVERSADGKNFSPLLTKKAQGNSASLVSYNAIDGSPLGGTSYYRLKMVDLDGTFEHSKMVSVSTEAGVLVRAYPNPSNGREVRFLAPNGDKLVLQSVTDAFGKAVGYEAADVYAEGLYVSFYGSLPAGFYVATLVTDDDKRERVRVKFVVQ</sequence>
<evidence type="ECO:0000256" key="1">
    <source>
        <dbReference type="SAM" id="SignalP"/>
    </source>
</evidence>
<gene>
    <name evidence="2" type="ORF">AVDCRST_MAG56-3020</name>
</gene>
<feature type="chain" id="PRO_5026858885" description="Secretion system C-terminal sorting domain-containing protein" evidence="1">
    <location>
        <begin position="24"/>
        <end position="933"/>
    </location>
</feature>
<dbReference type="InterPro" id="IPR013783">
    <property type="entry name" value="Ig-like_fold"/>
</dbReference>
<feature type="signal peptide" evidence="1">
    <location>
        <begin position="1"/>
        <end position="23"/>
    </location>
</feature>
<keyword evidence="1" id="KW-0732">Signal</keyword>
<name>A0A6J4J2A2_9SPHI</name>
<evidence type="ECO:0000313" key="2">
    <source>
        <dbReference type="EMBL" id="CAA9267509.1"/>
    </source>
</evidence>
<dbReference type="EMBL" id="CADCTQ010000247">
    <property type="protein sequence ID" value="CAA9267509.1"/>
    <property type="molecule type" value="Genomic_DNA"/>
</dbReference>
<organism evidence="2">
    <name type="scientific">uncultured Cytophagales bacterium</name>
    <dbReference type="NCBI Taxonomy" id="158755"/>
    <lineage>
        <taxon>Bacteria</taxon>
        <taxon>Pseudomonadati</taxon>
        <taxon>Bacteroidota</taxon>
        <taxon>Sphingobacteriia</taxon>
        <taxon>Sphingobacteriales</taxon>
        <taxon>environmental samples</taxon>
    </lineage>
</organism>
<dbReference type="Gene3D" id="2.60.40.10">
    <property type="entry name" value="Immunoglobulins"/>
    <property type="match status" value="1"/>
</dbReference>
<proteinExistence type="predicted"/>
<evidence type="ECO:0008006" key="3">
    <source>
        <dbReference type="Google" id="ProtNLM"/>
    </source>
</evidence>
<reference evidence="2" key="1">
    <citation type="submission" date="2020-02" db="EMBL/GenBank/DDBJ databases">
        <authorList>
            <person name="Meier V. D."/>
        </authorList>
    </citation>
    <scope>NUCLEOTIDE SEQUENCE</scope>
    <source>
        <strain evidence="2">AVDCRST_MAG56</strain>
    </source>
</reference>
<dbReference type="AlphaFoldDB" id="A0A6J4J2A2"/>
<protein>
    <recommendedName>
        <fullName evidence="3">Secretion system C-terminal sorting domain-containing protein</fullName>
    </recommendedName>
</protein>
<accession>A0A6J4J2A2</accession>